<reference evidence="1" key="1">
    <citation type="submission" date="2023-08" db="EMBL/GenBank/DDBJ databases">
        <authorList>
            <person name="Alioto T."/>
            <person name="Alioto T."/>
            <person name="Gomez Garrido J."/>
        </authorList>
    </citation>
    <scope>NUCLEOTIDE SEQUENCE</scope>
</reference>
<dbReference type="EMBL" id="OX597820">
    <property type="protein sequence ID" value="CAI9725586.1"/>
    <property type="molecule type" value="Genomic_DNA"/>
</dbReference>
<proteinExistence type="predicted"/>
<organism evidence="1 2">
    <name type="scientific">Octopus vulgaris</name>
    <name type="common">Common octopus</name>
    <dbReference type="NCBI Taxonomy" id="6645"/>
    <lineage>
        <taxon>Eukaryota</taxon>
        <taxon>Metazoa</taxon>
        <taxon>Spiralia</taxon>
        <taxon>Lophotrochozoa</taxon>
        <taxon>Mollusca</taxon>
        <taxon>Cephalopoda</taxon>
        <taxon>Coleoidea</taxon>
        <taxon>Octopodiformes</taxon>
        <taxon>Octopoda</taxon>
        <taxon>Incirrata</taxon>
        <taxon>Octopodidae</taxon>
        <taxon>Octopus</taxon>
    </lineage>
</organism>
<sequence length="147" mass="15849">MFDLPTQINSNSNNLPHGFLNNLRSLILSIELEIDSERRSVVVSSNDDACGLGDSFNTAAAAATIVCSEDYNVLPVAVVVTGNVGIVADVGESDGADFVVASIDAIMKIKSYSFSQRKLSLLFTGKVPYCTEHKIRPAIHVWRGESM</sequence>
<protein>
    <submittedName>
        <fullName evidence="1">Uncharacterized protein</fullName>
    </submittedName>
</protein>
<evidence type="ECO:0000313" key="2">
    <source>
        <dbReference type="Proteomes" id="UP001162480"/>
    </source>
</evidence>
<accession>A0AA36F4M3</accession>
<evidence type="ECO:0000313" key="1">
    <source>
        <dbReference type="EMBL" id="CAI9725586.1"/>
    </source>
</evidence>
<dbReference type="Proteomes" id="UP001162480">
    <property type="component" value="Chromosome 7"/>
</dbReference>
<dbReference type="AlphaFoldDB" id="A0AA36F4M3"/>
<keyword evidence="2" id="KW-1185">Reference proteome</keyword>
<gene>
    <name evidence="1" type="ORF">OCTVUL_1B024415</name>
</gene>
<name>A0AA36F4M3_OCTVU</name>